<dbReference type="GO" id="GO:0043456">
    <property type="term" value="P:regulation of pentose-phosphate shunt"/>
    <property type="evidence" value="ECO:0007669"/>
    <property type="project" value="TreeGrafter"/>
</dbReference>
<dbReference type="SMART" id="SM00855">
    <property type="entry name" value="PGAM"/>
    <property type="match status" value="1"/>
</dbReference>
<organism evidence="4 5">
    <name type="scientific">Reticulibacter mediterranei</name>
    <dbReference type="NCBI Taxonomy" id="2778369"/>
    <lineage>
        <taxon>Bacteria</taxon>
        <taxon>Bacillati</taxon>
        <taxon>Chloroflexota</taxon>
        <taxon>Ktedonobacteria</taxon>
        <taxon>Ktedonobacterales</taxon>
        <taxon>Reticulibacteraceae</taxon>
        <taxon>Reticulibacter</taxon>
    </lineage>
</organism>
<feature type="active site" description="Tele-phosphohistidine intermediate" evidence="2">
    <location>
        <position position="8"/>
    </location>
</feature>
<dbReference type="InterPro" id="IPR051695">
    <property type="entry name" value="Phosphoglycerate_Mutase"/>
</dbReference>
<dbReference type="PROSITE" id="PS00175">
    <property type="entry name" value="PG_MUTASE"/>
    <property type="match status" value="1"/>
</dbReference>
<dbReference type="RefSeq" id="WP_220204661.1">
    <property type="nucleotide sequence ID" value="NZ_BNJK01000001.1"/>
</dbReference>
<dbReference type="GO" id="GO:0045820">
    <property type="term" value="P:negative regulation of glycolytic process"/>
    <property type="evidence" value="ECO:0007669"/>
    <property type="project" value="TreeGrafter"/>
</dbReference>
<dbReference type="SUPFAM" id="SSF53254">
    <property type="entry name" value="Phosphoglycerate mutase-like"/>
    <property type="match status" value="1"/>
</dbReference>
<gene>
    <name evidence="4" type="ORF">KSF_039410</name>
</gene>
<name>A0A8J3N315_9CHLR</name>
<dbReference type="GO" id="GO:0004331">
    <property type="term" value="F:fructose-2,6-bisphosphate 2-phosphatase activity"/>
    <property type="evidence" value="ECO:0007669"/>
    <property type="project" value="TreeGrafter"/>
</dbReference>
<dbReference type="GO" id="GO:0005829">
    <property type="term" value="C:cytosol"/>
    <property type="evidence" value="ECO:0007669"/>
    <property type="project" value="TreeGrafter"/>
</dbReference>
<sequence length="212" mass="23986">MRLIVVRHGETLNNVEDRFTGQSDVPLSPLGEQQALAVGAYLATDRFDAIVSSDLQRAQLTAQAIAKYHQLSVEEDPQLRELSLGQWEGRTPAEVQAVEPDVLMRWRADPSTSAPVGGETLIQFRDRIARGLDRWHSRYPDGTVLWVAHAGLIGVLVCHLLGIDLNRRWQFHHDNASVTELLIRPPRVSLVRLNETAFLRQQYQEVLLRESL</sequence>
<proteinExistence type="predicted"/>
<dbReference type="PANTHER" id="PTHR46517:SF1">
    <property type="entry name" value="FRUCTOSE-2,6-BISPHOSPHATASE TIGAR"/>
    <property type="match status" value="1"/>
</dbReference>
<evidence type="ECO:0000256" key="1">
    <source>
        <dbReference type="ARBA" id="ARBA00022801"/>
    </source>
</evidence>
<evidence type="ECO:0000313" key="5">
    <source>
        <dbReference type="Proteomes" id="UP000597444"/>
    </source>
</evidence>
<evidence type="ECO:0008006" key="6">
    <source>
        <dbReference type="Google" id="ProtNLM"/>
    </source>
</evidence>
<protein>
    <recommendedName>
        <fullName evidence="6">Histidine phosphatase family protein</fullName>
    </recommendedName>
</protein>
<dbReference type="InterPro" id="IPR029033">
    <property type="entry name" value="His_PPase_superfam"/>
</dbReference>
<feature type="binding site" evidence="3">
    <location>
        <position position="57"/>
    </location>
    <ligand>
        <name>substrate</name>
    </ligand>
</feature>
<keyword evidence="1" id="KW-0378">Hydrolase</keyword>
<feature type="binding site" evidence="3">
    <location>
        <begin position="20"/>
        <end position="21"/>
    </location>
    <ligand>
        <name>substrate</name>
    </ligand>
</feature>
<keyword evidence="5" id="KW-1185">Reference proteome</keyword>
<dbReference type="Proteomes" id="UP000597444">
    <property type="component" value="Unassembled WGS sequence"/>
</dbReference>
<dbReference type="CDD" id="cd07067">
    <property type="entry name" value="HP_PGM_like"/>
    <property type="match status" value="1"/>
</dbReference>
<dbReference type="EMBL" id="BNJK01000001">
    <property type="protein sequence ID" value="GHO93893.1"/>
    <property type="molecule type" value="Genomic_DNA"/>
</dbReference>
<dbReference type="InterPro" id="IPR013078">
    <property type="entry name" value="His_Pase_superF_clade-1"/>
</dbReference>
<dbReference type="PANTHER" id="PTHR46517">
    <property type="entry name" value="FRUCTOSE-2,6-BISPHOSPHATASE TIGAR"/>
    <property type="match status" value="1"/>
</dbReference>
<feature type="binding site" evidence="3">
    <location>
        <begin position="7"/>
        <end position="14"/>
    </location>
    <ligand>
        <name>substrate</name>
    </ligand>
</feature>
<evidence type="ECO:0000313" key="4">
    <source>
        <dbReference type="EMBL" id="GHO93893.1"/>
    </source>
</evidence>
<dbReference type="InterPro" id="IPR001345">
    <property type="entry name" value="PG/BPGM_mutase_AS"/>
</dbReference>
<accession>A0A8J3N315</accession>
<comment type="caution">
    <text evidence="4">The sequence shown here is derived from an EMBL/GenBank/DDBJ whole genome shotgun (WGS) entry which is preliminary data.</text>
</comment>
<dbReference type="Gene3D" id="3.40.50.1240">
    <property type="entry name" value="Phosphoglycerate mutase-like"/>
    <property type="match status" value="1"/>
</dbReference>
<reference evidence="4" key="1">
    <citation type="submission" date="2020-10" db="EMBL/GenBank/DDBJ databases">
        <title>Taxonomic study of unclassified bacteria belonging to the class Ktedonobacteria.</title>
        <authorList>
            <person name="Yabe S."/>
            <person name="Wang C.M."/>
            <person name="Zheng Y."/>
            <person name="Sakai Y."/>
            <person name="Cavaletti L."/>
            <person name="Monciardini P."/>
            <person name="Donadio S."/>
        </authorList>
    </citation>
    <scope>NUCLEOTIDE SEQUENCE</scope>
    <source>
        <strain evidence="4">ID150040</strain>
    </source>
</reference>
<feature type="active site" description="Proton donor/acceptor" evidence="2">
    <location>
        <position position="81"/>
    </location>
</feature>
<evidence type="ECO:0000256" key="3">
    <source>
        <dbReference type="PIRSR" id="PIRSR613078-2"/>
    </source>
</evidence>
<dbReference type="Pfam" id="PF00300">
    <property type="entry name" value="His_Phos_1"/>
    <property type="match status" value="1"/>
</dbReference>
<evidence type="ECO:0000256" key="2">
    <source>
        <dbReference type="PIRSR" id="PIRSR613078-1"/>
    </source>
</evidence>
<dbReference type="AlphaFoldDB" id="A0A8J3N315"/>